<dbReference type="RefSeq" id="WP_188757329.1">
    <property type="nucleotide sequence ID" value="NZ_BMJY01000031.1"/>
</dbReference>
<feature type="chain" id="PRO_5037114741" description="WxL domain-containing protein" evidence="1">
    <location>
        <begin position="29"/>
        <end position="203"/>
    </location>
</feature>
<evidence type="ECO:0000256" key="1">
    <source>
        <dbReference type="SAM" id="SignalP"/>
    </source>
</evidence>
<dbReference type="AlphaFoldDB" id="A0A917MQN8"/>
<sequence length="203" mass="20622">MKKSVVFRGSVAAFGAAVLMAAGSAAVADDTELGNQAVDVNVEIEELAAPGSLAMTVEAAETTLVETETSGLEREFTGTLPKVTVTDTRDAESVDPLAAWYVLGSASDFVDADSNNTIPAANLGWAPQFVEGEGEGEDFVFVGGDVAPTAPGLIHQELLYSVASGEGNAAGGVFSATADLNLVVPADVAAGSYSSTITLSLFE</sequence>
<dbReference type="EMBL" id="BMJY01000031">
    <property type="protein sequence ID" value="GGH51746.1"/>
    <property type="molecule type" value="Genomic_DNA"/>
</dbReference>
<protein>
    <recommendedName>
        <fullName evidence="4">WxL domain-containing protein</fullName>
    </recommendedName>
</protein>
<gene>
    <name evidence="2" type="ORF">GCM10010921_31290</name>
</gene>
<name>A0A917MQN8_9MICO</name>
<keyword evidence="1" id="KW-0732">Signal</keyword>
<reference evidence="2" key="2">
    <citation type="submission" date="2020-09" db="EMBL/GenBank/DDBJ databases">
        <authorList>
            <person name="Sun Q."/>
            <person name="Zhou Y."/>
        </authorList>
    </citation>
    <scope>NUCLEOTIDE SEQUENCE</scope>
    <source>
        <strain evidence="2">CGMCC 1.15794</strain>
    </source>
</reference>
<evidence type="ECO:0008006" key="4">
    <source>
        <dbReference type="Google" id="ProtNLM"/>
    </source>
</evidence>
<dbReference type="Proteomes" id="UP000657592">
    <property type="component" value="Unassembled WGS sequence"/>
</dbReference>
<evidence type="ECO:0000313" key="3">
    <source>
        <dbReference type="Proteomes" id="UP000657592"/>
    </source>
</evidence>
<reference evidence="2" key="1">
    <citation type="journal article" date="2014" name="Int. J. Syst. Evol. Microbiol.">
        <title>Complete genome sequence of Corynebacterium casei LMG S-19264T (=DSM 44701T), isolated from a smear-ripened cheese.</title>
        <authorList>
            <consortium name="US DOE Joint Genome Institute (JGI-PGF)"/>
            <person name="Walter F."/>
            <person name="Albersmeier A."/>
            <person name="Kalinowski J."/>
            <person name="Ruckert C."/>
        </authorList>
    </citation>
    <scope>NUCLEOTIDE SEQUENCE</scope>
    <source>
        <strain evidence="2">CGMCC 1.15794</strain>
    </source>
</reference>
<evidence type="ECO:0000313" key="2">
    <source>
        <dbReference type="EMBL" id="GGH51746.1"/>
    </source>
</evidence>
<organism evidence="2 3">
    <name type="scientific">Microbacterium album</name>
    <dbReference type="NCBI Taxonomy" id="2053191"/>
    <lineage>
        <taxon>Bacteria</taxon>
        <taxon>Bacillati</taxon>
        <taxon>Actinomycetota</taxon>
        <taxon>Actinomycetes</taxon>
        <taxon>Micrococcales</taxon>
        <taxon>Microbacteriaceae</taxon>
        <taxon>Microbacterium</taxon>
    </lineage>
</organism>
<comment type="caution">
    <text evidence="2">The sequence shown here is derived from an EMBL/GenBank/DDBJ whole genome shotgun (WGS) entry which is preliminary data.</text>
</comment>
<keyword evidence="3" id="KW-1185">Reference proteome</keyword>
<feature type="signal peptide" evidence="1">
    <location>
        <begin position="1"/>
        <end position="28"/>
    </location>
</feature>
<accession>A0A917MQN8</accession>
<proteinExistence type="predicted"/>